<comment type="caution">
    <text evidence="2">The sequence shown here is derived from an EMBL/GenBank/DDBJ whole genome shotgun (WGS) entry which is preliminary data.</text>
</comment>
<accession>A0ABU3C621</accession>
<dbReference type="RefSeq" id="WP_311533491.1">
    <property type="nucleotide sequence ID" value="NZ_JAVRHQ010000002.1"/>
</dbReference>
<dbReference type="SUPFAM" id="SSF51556">
    <property type="entry name" value="Metallo-dependent hydrolases"/>
    <property type="match status" value="1"/>
</dbReference>
<dbReference type="Gene3D" id="3.20.20.140">
    <property type="entry name" value="Metal-dependent hydrolases"/>
    <property type="match status" value="1"/>
</dbReference>
<organism evidence="2 3">
    <name type="scientific">Autumnicola tepida</name>
    <dbReference type="NCBI Taxonomy" id="3075595"/>
    <lineage>
        <taxon>Bacteria</taxon>
        <taxon>Pseudomonadati</taxon>
        <taxon>Bacteroidota</taxon>
        <taxon>Flavobacteriia</taxon>
        <taxon>Flavobacteriales</taxon>
        <taxon>Flavobacteriaceae</taxon>
        <taxon>Autumnicola</taxon>
    </lineage>
</organism>
<dbReference type="SUPFAM" id="SSF51338">
    <property type="entry name" value="Composite domain of metallo-dependent hydrolases"/>
    <property type="match status" value="1"/>
</dbReference>
<gene>
    <name evidence="2" type="ORF">RM553_02950</name>
</gene>
<dbReference type="InterPro" id="IPR006680">
    <property type="entry name" value="Amidohydro-rel"/>
</dbReference>
<dbReference type="InterPro" id="IPR032466">
    <property type="entry name" value="Metal_Hydrolase"/>
</dbReference>
<dbReference type="EMBL" id="JAVRHQ010000002">
    <property type="protein sequence ID" value="MDT0641781.1"/>
    <property type="molecule type" value="Genomic_DNA"/>
</dbReference>
<dbReference type="InterPro" id="IPR050287">
    <property type="entry name" value="MTA/SAH_deaminase"/>
</dbReference>
<keyword evidence="3" id="KW-1185">Reference proteome</keyword>
<evidence type="ECO:0000313" key="2">
    <source>
        <dbReference type="EMBL" id="MDT0641781.1"/>
    </source>
</evidence>
<dbReference type="Gene3D" id="2.30.40.10">
    <property type="entry name" value="Urease, subunit C, domain 1"/>
    <property type="match status" value="1"/>
</dbReference>
<dbReference type="InterPro" id="IPR011059">
    <property type="entry name" value="Metal-dep_hydrolase_composite"/>
</dbReference>
<dbReference type="InterPro" id="IPR006311">
    <property type="entry name" value="TAT_signal"/>
</dbReference>
<dbReference type="Proteomes" id="UP001262889">
    <property type="component" value="Unassembled WGS sequence"/>
</dbReference>
<reference evidence="2 3" key="1">
    <citation type="submission" date="2023-09" db="EMBL/GenBank/DDBJ databases">
        <authorList>
            <person name="Rey-Velasco X."/>
        </authorList>
    </citation>
    <scope>NUCLEOTIDE SEQUENCE [LARGE SCALE GENOMIC DNA]</scope>
    <source>
        <strain evidence="2 3">F363</strain>
    </source>
</reference>
<evidence type="ECO:0000259" key="1">
    <source>
        <dbReference type="Pfam" id="PF01979"/>
    </source>
</evidence>
<protein>
    <submittedName>
        <fullName evidence="2">Amidohydrolase family protein</fullName>
    </submittedName>
</protein>
<dbReference type="Pfam" id="PF01979">
    <property type="entry name" value="Amidohydro_1"/>
    <property type="match status" value="1"/>
</dbReference>
<proteinExistence type="predicted"/>
<dbReference type="PANTHER" id="PTHR43794:SF5">
    <property type="entry name" value="CHLOROHYDROLASE FAMILY PROTEIN"/>
    <property type="match status" value="1"/>
</dbReference>
<dbReference type="PROSITE" id="PS51318">
    <property type="entry name" value="TAT"/>
    <property type="match status" value="1"/>
</dbReference>
<sequence length="461" mass="50968">MKLVRREFLKKAGAFSASGLLPSGILNFESGAEKQETSSFLIKDARVISMDAETGYLEKASVLVEDGIIKEISKNDADFPKNLEVIEASGAILMPGLIDNHWHLWTSLLRSMAGDTKENGYFKMTERFSKLYTPEDMKLAAEYAAAEAINSGITCVNDFNHNARSPEFVMASFDALAKMGIRGHVAYSGYRDLSSNTPTDWDGIRQVYEQISGNKKYHNISLGLGARSVNSPFLEEDWQKARELGLPITIHINQEGHIEKLYAKGLLAQDVNIIHANVVTDEEIAKVAQSGAFITMTPYTEMRIGFGFPQINRFRKANVNLGIGIDTTALSGNADLFGVMKVLQNIANAEARSEFELLPQELLKMATIDAANIQRIQNKTGSITPGKQADLILLRKDDLNFSTGNMPYHLVTEAAQPENVEFVSVSGKILKRDGELVGANRVQLLVKAKEAFNRFSKELKQ</sequence>
<evidence type="ECO:0000313" key="3">
    <source>
        <dbReference type="Proteomes" id="UP001262889"/>
    </source>
</evidence>
<name>A0ABU3C621_9FLAO</name>
<dbReference type="PANTHER" id="PTHR43794">
    <property type="entry name" value="AMINOHYDROLASE SSNA-RELATED"/>
    <property type="match status" value="1"/>
</dbReference>
<feature type="domain" description="Amidohydrolase-related" evidence="1">
    <location>
        <begin position="92"/>
        <end position="429"/>
    </location>
</feature>